<feature type="compositionally biased region" description="Basic residues" evidence="1">
    <location>
        <begin position="259"/>
        <end position="281"/>
    </location>
</feature>
<feature type="region of interest" description="Disordered" evidence="1">
    <location>
        <begin position="100"/>
        <end position="129"/>
    </location>
</feature>
<dbReference type="STRING" id="303698.A0A1V6TU75"/>
<feature type="compositionally biased region" description="Polar residues" evidence="1">
    <location>
        <begin position="644"/>
        <end position="660"/>
    </location>
</feature>
<gene>
    <name evidence="2" type="ORF">PENSTE_c002G06084</name>
</gene>
<feature type="compositionally biased region" description="Basic and acidic residues" evidence="1">
    <location>
        <begin position="462"/>
        <end position="480"/>
    </location>
</feature>
<keyword evidence="3" id="KW-1185">Reference proteome</keyword>
<feature type="compositionally biased region" description="Polar residues" evidence="1">
    <location>
        <begin position="410"/>
        <end position="419"/>
    </location>
</feature>
<feature type="compositionally biased region" description="Low complexity" evidence="1">
    <location>
        <begin position="672"/>
        <end position="682"/>
    </location>
</feature>
<comment type="caution">
    <text evidence="2">The sequence shown here is derived from an EMBL/GenBank/DDBJ whole genome shotgun (WGS) entry which is preliminary data.</text>
</comment>
<sequence length="721" mass="75963">MPSAIRSSRSGRQLDSASRSRGQIDHDVFEGLPVRRWSRQVQTTSQAPKTEESEFSVQGPGGTTALPELAMPRDSQLLPPASRALLRAARAGCIYVRPSGRSAKEEENKMATAEDQANGSANSADRSFTSRKWTVHSKHLEPPEVEFLAKRRPGLPSLYGGPTSLDGGSGVNLGKMRRTKFQKVDSTTGNISIYEAWVPDGLHIEGEVTGDIQTMVDQSEVPVKPEAPAPGTVVDGVGVVNSEGIVVAEAGSSAVVNPNKRRPPPPKRKGRGIGKGRKKKVMFAPGEGADAATVHGATPSAEGGSEGKVGQDGLPISADQPGQEDDEDDGEDGDESDEGDESMVDAKTPDTPVPQAFDDSNEQQRPTGTAVDQERDIEMKDALPEPQHPEPEPSSTGPPSDTTAMPQAEATVQETDASVSASATPAPPAEQTQETTTEPNDSIESSKDNSSPKEPLGGATDSEEKTKEPEDTVPKEKKIETTPPTDSALEEAKQSPAAETQPPAAADNAANENQSDSQQIKPEESTPALPSAAPEEKPSAPAEPEESPKQPEPTTQDAPEPPTGDHKKEQSETLPTPQDEDHTANTETGQDPIDDKQDIDMGNTSNPPEQQSAAEEPAPSSEKLASPVPTPPTNDAEPNVEPSPETTNAPVSAPDESTPTVPEPKEPESEAEPSVPAPAESEPAPETETEAKVETEEEPKPDPETTKEESDSNAAPAESTA</sequence>
<dbReference type="EMBL" id="MLKD01000002">
    <property type="protein sequence ID" value="OQE29524.1"/>
    <property type="molecule type" value="Genomic_DNA"/>
</dbReference>
<feature type="compositionally biased region" description="Acidic residues" evidence="1">
    <location>
        <begin position="322"/>
        <end position="343"/>
    </location>
</feature>
<accession>A0A1V6TU75</accession>
<feature type="compositionally biased region" description="Polar residues" evidence="1">
    <location>
        <begin position="602"/>
        <end position="613"/>
    </location>
</feature>
<dbReference type="Proteomes" id="UP000191285">
    <property type="component" value="Unassembled WGS sequence"/>
</dbReference>
<feature type="region of interest" description="Disordered" evidence="1">
    <location>
        <begin position="1"/>
        <end position="67"/>
    </location>
</feature>
<proteinExistence type="predicted"/>
<dbReference type="OrthoDB" id="275715at2759"/>
<feature type="compositionally biased region" description="Polar residues" evidence="1">
    <location>
        <begin position="115"/>
        <end position="129"/>
    </location>
</feature>
<dbReference type="AlphaFoldDB" id="A0A1V6TU75"/>
<feature type="region of interest" description="Disordered" evidence="1">
    <location>
        <begin position="251"/>
        <end position="721"/>
    </location>
</feature>
<reference evidence="3" key="1">
    <citation type="journal article" date="2017" name="Nat. Microbiol.">
        <title>Global analysis of biosynthetic gene clusters reveals vast potential of secondary metabolite production in Penicillium species.</title>
        <authorList>
            <person name="Nielsen J.C."/>
            <person name="Grijseels S."/>
            <person name="Prigent S."/>
            <person name="Ji B."/>
            <person name="Dainat J."/>
            <person name="Nielsen K.F."/>
            <person name="Frisvad J.C."/>
            <person name="Workman M."/>
            <person name="Nielsen J."/>
        </authorList>
    </citation>
    <scope>NUCLEOTIDE SEQUENCE [LARGE SCALE GENOMIC DNA]</scope>
    <source>
        <strain evidence="3">IBT 24891</strain>
    </source>
</reference>
<feature type="compositionally biased region" description="Polar residues" evidence="1">
    <location>
        <begin position="39"/>
        <end position="48"/>
    </location>
</feature>
<name>A0A1V6TU75_9EURO</name>
<feature type="compositionally biased region" description="Basic and acidic residues" evidence="1">
    <location>
        <begin position="372"/>
        <end position="391"/>
    </location>
</feature>
<protein>
    <submittedName>
        <fullName evidence="2">Uncharacterized protein</fullName>
    </submittedName>
</protein>
<evidence type="ECO:0000313" key="3">
    <source>
        <dbReference type="Proteomes" id="UP000191285"/>
    </source>
</evidence>
<feature type="compositionally biased region" description="Low complexity" evidence="1">
    <location>
        <begin position="393"/>
        <end position="403"/>
    </location>
</feature>
<feature type="compositionally biased region" description="Basic and acidic residues" evidence="1">
    <location>
        <begin position="689"/>
        <end position="710"/>
    </location>
</feature>
<feature type="compositionally biased region" description="Polar residues" evidence="1">
    <location>
        <begin position="1"/>
        <end position="21"/>
    </location>
</feature>
<evidence type="ECO:0000256" key="1">
    <source>
        <dbReference type="SAM" id="MobiDB-lite"/>
    </source>
</evidence>
<feature type="compositionally biased region" description="Low complexity" evidence="1">
    <location>
        <begin position="494"/>
        <end position="517"/>
    </location>
</feature>
<feature type="compositionally biased region" description="Low complexity" evidence="1">
    <location>
        <begin position="420"/>
        <end position="439"/>
    </location>
</feature>
<evidence type="ECO:0000313" key="2">
    <source>
        <dbReference type="EMBL" id="OQE29524.1"/>
    </source>
</evidence>
<organism evidence="2 3">
    <name type="scientific">Penicillium steckii</name>
    <dbReference type="NCBI Taxonomy" id="303698"/>
    <lineage>
        <taxon>Eukaryota</taxon>
        <taxon>Fungi</taxon>
        <taxon>Dikarya</taxon>
        <taxon>Ascomycota</taxon>
        <taxon>Pezizomycotina</taxon>
        <taxon>Eurotiomycetes</taxon>
        <taxon>Eurotiomycetidae</taxon>
        <taxon>Eurotiales</taxon>
        <taxon>Aspergillaceae</taxon>
        <taxon>Penicillium</taxon>
    </lineage>
</organism>